<dbReference type="RefSeq" id="WP_342778405.1">
    <property type="nucleotide sequence ID" value="NZ_FXTI01000012.1"/>
</dbReference>
<organism evidence="1 2">
    <name type="scientific">Melghirimyces algeriensis</name>
    <dbReference type="NCBI Taxonomy" id="910412"/>
    <lineage>
        <taxon>Bacteria</taxon>
        <taxon>Bacillati</taxon>
        <taxon>Bacillota</taxon>
        <taxon>Bacilli</taxon>
        <taxon>Bacillales</taxon>
        <taxon>Thermoactinomycetaceae</taxon>
        <taxon>Melghirimyces</taxon>
    </lineage>
</organism>
<evidence type="ECO:0000313" key="2">
    <source>
        <dbReference type="Proteomes" id="UP000315636"/>
    </source>
</evidence>
<dbReference type="Proteomes" id="UP000315636">
    <property type="component" value="Unassembled WGS sequence"/>
</dbReference>
<name>A0A521F3E4_9BACL</name>
<dbReference type="EMBL" id="FXTI01000012">
    <property type="protein sequence ID" value="SMO90705.1"/>
    <property type="molecule type" value="Genomic_DNA"/>
</dbReference>
<evidence type="ECO:0000313" key="1">
    <source>
        <dbReference type="EMBL" id="SMO90705.1"/>
    </source>
</evidence>
<accession>A0A521F3E4</accession>
<reference evidence="1 2" key="1">
    <citation type="submission" date="2017-05" db="EMBL/GenBank/DDBJ databases">
        <authorList>
            <person name="Varghese N."/>
            <person name="Submissions S."/>
        </authorList>
    </citation>
    <scope>NUCLEOTIDE SEQUENCE [LARGE SCALE GENOMIC DNA]</scope>
    <source>
        <strain evidence="1 2">DSM 45474</strain>
    </source>
</reference>
<keyword evidence="2" id="KW-1185">Reference proteome</keyword>
<dbReference type="AlphaFoldDB" id="A0A521F3E4"/>
<proteinExistence type="predicted"/>
<sequence length="192" mass="21315">MKVALIVGDTGNEAHAIRYTLEEFGAEVMTKWIGRPNAFLSALTGEGLYPEFDTLVLSFHGEEGTFLLPELGEDVYEEGEPRGNIGPEEIRQFASLEGKIVLSTGCETGDSELAQAFLDVGCKAYIAPEEAIDGNAATIFTQLFFYEKIQNKRRTEEAFRLAQGIDSETRYFRLFQSGWIGTSPEGKRIVKD</sequence>
<gene>
    <name evidence="1" type="ORF">SAMN06264849_11277</name>
</gene>
<evidence type="ECO:0008006" key="3">
    <source>
        <dbReference type="Google" id="ProtNLM"/>
    </source>
</evidence>
<protein>
    <recommendedName>
        <fullName evidence="3">CHAT domain-containing protein</fullName>
    </recommendedName>
</protein>